<dbReference type="RefSeq" id="WP_238179349.1">
    <property type="nucleotide sequence ID" value="NZ_BJZU01000069.1"/>
</dbReference>
<evidence type="ECO:0000256" key="1">
    <source>
        <dbReference type="SAM" id="MobiDB-lite"/>
    </source>
</evidence>
<feature type="compositionally biased region" description="Polar residues" evidence="1">
    <location>
        <begin position="52"/>
        <end position="63"/>
    </location>
</feature>
<keyword evidence="5" id="KW-1185">Reference proteome</keyword>
<gene>
    <name evidence="3" type="ORF">GCM10007888_14100</name>
    <name evidence="2" type="ORF">MOX02_34900</name>
</gene>
<reference evidence="3" key="1">
    <citation type="journal article" date="2014" name="Int. J. Syst. Evol. Microbiol.">
        <title>Complete genome of a new Firmicutes species belonging to the dominant human colonic microbiota ('Ruminococcus bicirculans') reveals two chromosomes and a selective capacity to utilize plant glucans.</title>
        <authorList>
            <consortium name="NISC Comparative Sequencing Program"/>
            <person name="Wegmann U."/>
            <person name="Louis P."/>
            <person name="Goesmann A."/>
            <person name="Henrissat B."/>
            <person name="Duncan S.H."/>
            <person name="Flint H.J."/>
        </authorList>
    </citation>
    <scope>NUCLEOTIDE SEQUENCE</scope>
    <source>
        <strain evidence="3">NBRC 107715</strain>
    </source>
</reference>
<sequence>MASIEALAGTLRKLATSGMKPKDLLAAVRQQHPEATKKEVVRAAFYALIESHGTSPEETQSLHSFAIGERAVDEERDVRPAKLRGKKGKRAPEGGTAAH</sequence>
<evidence type="ECO:0000313" key="5">
    <source>
        <dbReference type="Proteomes" id="UP001156856"/>
    </source>
</evidence>
<dbReference type="AlphaFoldDB" id="A0A512J6D4"/>
<proteinExistence type="predicted"/>
<reference evidence="5" key="2">
    <citation type="journal article" date="2019" name="Int. J. Syst. Evol. Microbiol.">
        <title>The Global Catalogue of Microorganisms (GCM) 10K type strain sequencing project: providing services to taxonomists for standard genome sequencing and annotation.</title>
        <authorList>
            <consortium name="The Broad Institute Genomics Platform"/>
            <consortium name="The Broad Institute Genome Sequencing Center for Infectious Disease"/>
            <person name="Wu L."/>
            <person name="Ma J."/>
        </authorList>
    </citation>
    <scope>NUCLEOTIDE SEQUENCE [LARGE SCALE GENOMIC DNA]</scope>
    <source>
        <strain evidence="5">NBRC 107715</strain>
    </source>
</reference>
<accession>A0A512J6D4</accession>
<feature type="compositionally biased region" description="Basic and acidic residues" evidence="1">
    <location>
        <begin position="70"/>
        <end position="80"/>
    </location>
</feature>
<protein>
    <submittedName>
        <fullName evidence="2">Uncharacterized protein</fullName>
    </submittedName>
</protein>
<reference evidence="2 4" key="3">
    <citation type="submission" date="2019-07" db="EMBL/GenBank/DDBJ databases">
        <title>Whole genome shotgun sequence of Methylobacterium oxalidis NBRC 107715.</title>
        <authorList>
            <person name="Hosoyama A."/>
            <person name="Uohara A."/>
            <person name="Ohji S."/>
            <person name="Ichikawa N."/>
        </authorList>
    </citation>
    <scope>NUCLEOTIDE SEQUENCE [LARGE SCALE GENOMIC DNA]</scope>
    <source>
        <strain evidence="2 4">NBRC 107715</strain>
    </source>
</reference>
<evidence type="ECO:0000313" key="4">
    <source>
        <dbReference type="Proteomes" id="UP000321960"/>
    </source>
</evidence>
<comment type="caution">
    <text evidence="2">The sequence shown here is derived from an EMBL/GenBank/DDBJ whole genome shotgun (WGS) entry which is preliminary data.</text>
</comment>
<evidence type="ECO:0000313" key="2">
    <source>
        <dbReference type="EMBL" id="GEP05452.1"/>
    </source>
</evidence>
<feature type="region of interest" description="Disordered" evidence="1">
    <location>
        <begin position="52"/>
        <end position="99"/>
    </location>
</feature>
<reference evidence="3" key="4">
    <citation type="submission" date="2023-01" db="EMBL/GenBank/DDBJ databases">
        <title>Draft genome sequence of Methylobacterium oxalidis strain NBRC 107715.</title>
        <authorList>
            <person name="Sun Q."/>
            <person name="Mori K."/>
        </authorList>
    </citation>
    <scope>NUCLEOTIDE SEQUENCE</scope>
    <source>
        <strain evidence="3">NBRC 107715</strain>
    </source>
</reference>
<name>A0A512J6D4_9HYPH</name>
<dbReference type="EMBL" id="BSPK01000018">
    <property type="protein sequence ID" value="GLS63029.1"/>
    <property type="molecule type" value="Genomic_DNA"/>
</dbReference>
<dbReference type="Proteomes" id="UP000321960">
    <property type="component" value="Unassembled WGS sequence"/>
</dbReference>
<evidence type="ECO:0000313" key="3">
    <source>
        <dbReference type="EMBL" id="GLS63029.1"/>
    </source>
</evidence>
<dbReference type="EMBL" id="BJZU01000069">
    <property type="protein sequence ID" value="GEP05452.1"/>
    <property type="molecule type" value="Genomic_DNA"/>
</dbReference>
<dbReference type="Proteomes" id="UP001156856">
    <property type="component" value="Unassembled WGS sequence"/>
</dbReference>
<organism evidence="2 4">
    <name type="scientific">Methylobacterium oxalidis</name>
    <dbReference type="NCBI Taxonomy" id="944322"/>
    <lineage>
        <taxon>Bacteria</taxon>
        <taxon>Pseudomonadati</taxon>
        <taxon>Pseudomonadota</taxon>
        <taxon>Alphaproteobacteria</taxon>
        <taxon>Hyphomicrobiales</taxon>
        <taxon>Methylobacteriaceae</taxon>
        <taxon>Methylobacterium</taxon>
    </lineage>
</organism>